<keyword evidence="5 8" id="KW-0808">Transferase</keyword>
<dbReference type="STRING" id="376489.A5892_06925"/>
<reference evidence="10 11" key="1">
    <citation type="submission" date="2016-04" db="EMBL/GenBank/DDBJ databases">
        <title>Complete Genome Sequence of Halotalea alkalilenta IHB B 13600.</title>
        <authorList>
            <person name="Swarnkar M.K."/>
            <person name="Sharma A."/>
            <person name="Kaushal K."/>
            <person name="Soni R."/>
            <person name="Rana S."/>
            <person name="Singh A.K."/>
            <person name="Gulati A."/>
        </authorList>
    </citation>
    <scope>NUCLEOTIDE SEQUENCE [LARGE SCALE GENOMIC DNA]</scope>
    <source>
        <strain evidence="10 11">IHB B 13600</strain>
    </source>
</reference>
<accession>A0A172YK60</accession>
<evidence type="ECO:0000313" key="11">
    <source>
        <dbReference type="Proteomes" id="UP000077875"/>
    </source>
</evidence>
<dbReference type="RefSeq" id="WP_064124355.1">
    <property type="nucleotide sequence ID" value="NZ_CP015243.1"/>
</dbReference>
<keyword evidence="6 8" id="KW-0012">Acyltransferase</keyword>
<dbReference type="InterPro" id="IPR016181">
    <property type="entry name" value="Acyl_CoA_acyltransferase"/>
</dbReference>
<dbReference type="PIRSF" id="PIRSF000423">
    <property type="entry name" value="ArgA"/>
    <property type="match status" value="1"/>
</dbReference>
<keyword evidence="8" id="KW-0963">Cytoplasm</keyword>
<gene>
    <name evidence="8" type="primary">argA</name>
    <name evidence="10" type="ORF">A5892_06925</name>
</gene>
<evidence type="ECO:0000256" key="4">
    <source>
        <dbReference type="ARBA" id="ARBA00022605"/>
    </source>
</evidence>
<dbReference type="InterPro" id="IPR010167">
    <property type="entry name" value="NH2A_AcTrfase"/>
</dbReference>
<comment type="catalytic activity">
    <reaction evidence="7 8">
        <text>L-glutamate + acetyl-CoA = N-acetyl-L-glutamate + CoA + H(+)</text>
        <dbReference type="Rhea" id="RHEA:24292"/>
        <dbReference type="ChEBI" id="CHEBI:15378"/>
        <dbReference type="ChEBI" id="CHEBI:29985"/>
        <dbReference type="ChEBI" id="CHEBI:44337"/>
        <dbReference type="ChEBI" id="CHEBI:57287"/>
        <dbReference type="ChEBI" id="CHEBI:57288"/>
        <dbReference type="EC" id="2.3.1.1"/>
    </reaction>
</comment>
<protein>
    <recommendedName>
        <fullName evidence="8">Amino-acid acetyltransferase</fullName>
        <ecNumber evidence="8">2.3.1.1</ecNumber>
    </recommendedName>
    <alternativeName>
        <fullName evidence="8">N-acetylglutamate synthase</fullName>
        <shortName evidence="8">AGS</shortName>
        <shortName evidence="8">NAGS</shortName>
    </alternativeName>
</protein>
<keyword evidence="4 8" id="KW-0028">Amino-acid biosynthesis</keyword>
<proteinExistence type="inferred from homology"/>
<dbReference type="Gene3D" id="3.40.1160.10">
    <property type="entry name" value="Acetylglutamate kinase-like"/>
    <property type="match status" value="1"/>
</dbReference>
<dbReference type="GO" id="GO:0006526">
    <property type="term" value="P:L-arginine biosynthetic process"/>
    <property type="evidence" value="ECO:0007669"/>
    <property type="project" value="UniProtKB-UniRule"/>
</dbReference>
<dbReference type="SUPFAM" id="SSF55729">
    <property type="entry name" value="Acyl-CoA N-acyltransferases (Nat)"/>
    <property type="match status" value="1"/>
</dbReference>
<dbReference type="GO" id="GO:0005737">
    <property type="term" value="C:cytoplasm"/>
    <property type="evidence" value="ECO:0007669"/>
    <property type="project" value="UniProtKB-SubCell"/>
</dbReference>
<dbReference type="UniPathway" id="UPA00068">
    <property type="reaction ID" value="UER00106"/>
</dbReference>
<dbReference type="Gene3D" id="3.40.630.30">
    <property type="match status" value="1"/>
</dbReference>
<evidence type="ECO:0000256" key="3">
    <source>
        <dbReference type="ARBA" id="ARBA00022571"/>
    </source>
</evidence>
<evidence type="ECO:0000256" key="8">
    <source>
        <dbReference type="HAMAP-Rule" id="MF_01105"/>
    </source>
</evidence>
<evidence type="ECO:0000256" key="7">
    <source>
        <dbReference type="ARBA" id="ARBA00048372"/>
    </source>
</evidence>
<dbReference type="PANTHER" id="PTHR30602">
    <property type="entry name" value="AMINO-ACID ACETYLTRANSFERASE"/>
    <property type="match status" value="1"/>
</dbReference>
<evidence type="ECO:0000256" key="1">
    <source>
        <dbReference type="ARBA" id="ARBA00004925"/>
    </source>
</evidence>
<comment type="subcellular location">
    <subcellularLocation>
        <location evidence="8">Cytoplasm</location>
    </subcellularLocation>
</comment>
<keyword evidence="3 8" id="KW-0055">Arginine biosynthesis</keyword>
<dbReference type="EC" id="2.3.1.1" evidence="8"/>
<dbReference type="GO" id="GO:0004042">
    <property type="term" value="F:L-glutamate N-acetyltransferase activity"/>
    <property type="evidence" value="ECO:0007669"/>
    <property type="project" value="UniProtKB-UniRule"/>
</dbReference>
<dbReference type="AlphaFoldDB" id="A0A172YK60"/>
<dbReference type="InterPro" id="IPR000182">
    <property type="entry name" value="GNAT_dom"/>
</dbReference>
<comment type="miscellaneous">
    <text evidence="8">In bacteria which possess the bifunctional enzyme ornithine acetyltransferase/N-acetylglutamate synthase (ArgJ), ArgA fulfills an anaplerotic role.</text>
</comment>
<organism evidence="10 11">
    <name type="scientific">Halotalea alkalilenta</name>
    <dbReference type="NCBI Taxonomy" id="376489"/>
    <lineage>
        <taxon>Bacteria</taxon>
        <taxon>Pseudomonadati</taxon>
        <taxon>Pseudomonadota</taxon>
        <taxon>Gammaproteobacteria</taxon>
        <taxon>Oceanospirillales</taxon>
        <taxon>Halomonadaceae</taxon>
        <taxon>Halotalea</taxon>
    </lineage>
</organism>
<dbReference type="InterPro" id="IPR036393">
    <property type="entry name" value="AceGlu_kinase-like_sf"/>
</dbReference>
<name>A0A172YK60_9GAMM</name>
<dbReference type="EMBL" id="CP015243">
    <property type="protein sequence ID" value="ANF59542.1"/>
    <property type="molecule type" value="Genomic_DNA"/>
</dbReference>
<dbReference type="NCBIfam" id="TIGR01890">
    <property type="entry name" value="N-Ac-Glu-synth"/>
    <property type="match status" value="1"/>
</dbReference>
<evidence type="ECO:0000313" key="10">
    <source>
        <dbReference type="EMBL" id="ANF59542.1"/>
    </source>
</evidence>
<dbReference type="NCBIfam" id="NF003641">
    <property type="entry name" value="PRK05279.1"/>
    <property type="match status" value="1"/>
</dbReference>
<dbReference type="InterPro" id="IPR001048">
    <property type="entry name" value="Asp/Glu/Uridylate_kinase"/>
</dbReference>
<dbReference type="CDD" id="cd04237">
    <property type="entry name" value="AAK_NAGS-ABP"/>
    <property type="match status" value="1"/>
</dbReference>
<dbReference type="Proteomes" id="UP000077875">
    <property type="component" value="Chromosome"/>
</dbReference>
<evidence type="ECO:0000259" key="9">
    <source>
        <dbReference type="PROSITE" id="PS51186"/>
    </source>
</evidence>
<dbReference type="SUPFAM" id="SSF53633">
    <property type="entry name" value="Carbamate kinase-like"/>
    <property type="match status" value="1"/>
</dbReference>
<evidence type="ECO:0000256" key="6">
    <source>
        <dbReference type="ARBA" id="ARBA00023315"/>
    </source>
</evidence>
<dbReference type="PROSITE" id="PS51186">
    <property type="entry name" value="GNAT"/>
    <property type="match status" value="1"/>
</dbReference>
<evidence type="ECO:0000256" key="2">
    <source>
        <dbReference type="ARBA" id="ARBA00009145"/>
    </source>
</evidence>
<dbReference type="PANTHER" id="PTHR30602:SF12">
    <property type="entry name" value="AMINO-ACID ACETYLTRANSFERASE NAGS1, CHLOROPLASTIC-RELATED"/>
    <property type="match status" value="1"/>
</dbReference>
<comment type="pathway">
    <text evidence="1 8">Amino-acid biosynthesis; L-arginine biosynthesis; N(2)-acetyl-L-ornithine from L-glutamate: step 1/4.</text>
</comment>
<evidence type="ECO:0000256" key="5">
    <source>
        <dbReference type="ARBA" id="ARBA00022679"/>
    </source>
</evidence>
<dbReference type="InterPro" id="IPR033719">
    <property type="entry name" value="NAGS_kin"/>
</dbReference>
<dbReference type="HAMAP" id="MF_01105">
    <property type="entry name" value="N_acetyl_glu_synth"/>
    <property type="match status" value="1"/>
</dbReference>
<comment type="similarity">
    <text evidence="2 8">Belongs to the acetyltransferase family. ArgA subfamily.</text>
</comment>
<sequence>MDDTFKFAEWFRGSAPYIDAHRGRTFVVLVEGEALREDHREPLIQDLALLHTLGVRLVMVFGVRAQACAALAEAGIDPRRLQGREVLDDDAMTVIEAEANRLRLALEARFSVGLPNSPMHGLEITAVSGNLVMAKPLGVREGVDFSRSGEVRRVRADAIRRLLDQRALVIVPPLGHSSTGEVFDLDAADVARCVAVELRADKLILLGQAHGLSDAQGELKRQLTPQEAEAVHFDRVAQPELARQLDAACAAARQGVARTHLLSWRDRDALLGELFTRDGVGTMITHERYEQLRPARLEDIGGMLELMLPLEEKGVLIPRSRERLEQQIDDYRVIVRDGMVIGCIALHRFDEARMGELACAVVHQDYRGGERGDLLLRAVEDEARRRGYQALFALTTHTSHWFLERGFRLGAPKELPDTRRVVYNVARNSKVLIKALD</sequence>
<dbReference type="KEGG" id="haa:A5892_06925"/>
<dbReference type="Pfam" id="PF00583">
    <property type="entry name" value="Acetyltransf_1"/>
    <property type="match status" value="1"/>
</dbReference>
<keyword evidence="11" id="KW-1185">Reference proteome</keyword>
<dbReference type="Pfam" id="PF00696">
    <property type="entry name" value="AA_kinase"/>
    <property type="match status" value="1"/>
</dbReference>
<dbReference type="CDD" id="cd04301">
    <property type="entry name" value="NAT_SF"/>
    <property type="match status" value="1"/>
</dbReference>
<feature type="domain" description="N-acetyltransferase" evidence="9">
    <location>
        <begin position="290"/>
        <end position="437"/>
    </location>
</feature>